<comment type="caution">
    <text evidence="4">The sequence shown here is derived from an EMBL/GenBank/DDBJ whole genome shotgun (WGS) entry which is preliminary data.</text>
</comment>
<evidence type="ECO:0000256" key="2">
    <source>
        <dbReference type="ARBA" id="ARBA00023204"/>
    </source>
</evidence>
<evidence type="ECO:0000313" key="4">
    <source>
        <dbReference type="EMBL" id="MBE7324344.1"/>
    </source>
</evidence>
<dbReference type="Gene3D" id="1.10.340.30">
    <property type="entry name" value="Hypothetical protein, domain 2"/>
    <property type="match status" value="1"/>
</dbReference>
<dbReference type="InterPro" id="IPR011257">
    <property type="entry name" value="DNA_glycosylase"/>
</dbReference>
<gene>
    <name evidence="4" type="ORF">IEQ44_06735</name>
</gene>
<dbReference type="InterPro" id="IPR051912">
    <property type="entry name" value="Alkylbase_DNA_Glycosylase/TA"/>
</dbReference>
<organism evidence="4 5">
    <name type="scientific">Nocardioides malaquae</name>
    <dbReference type="NCBI Taxonomy" id="2773426"/>
    <lineage>
        <taxon>Bacteria</taxon>
        <taxon>Bacillati</taxon>
        <taxon>Actinomycetota</taxon>
        <taxon>Actinomycetes</taxon>
        <taxon>Propionibacteriales</taxon>
        <taxon>Nocardioidaceae</taxon>
        <taxon>Nocardioides</taxon>
    </lineage>
</organism>
<dbReference type="PANTHER" id="PTHR43003">
    <property type="entry name" value="DNA-3-METHYLADENINE GLYCOSYLASE"/>
    <property type="match status" value="1"/>
</dbReference>
<evidence type="ECO:0000256" key="3">
    <source>
        <dbReference type="SAM" id="MobiDB-lite"/>
    </source>
</evidence>
<reference evidence="4 5" key="1">
    <citation type="submission" date="2020-10" db="EMBL/GenBank/DDBJ databases">
        <title>Nocardioides sp. isolated from sludge.</title>
        <authorList>
            <person name="Zhang X."/>
        </authorList>
    </citation>
    <scope>NUCLEOTIDE SEQUENCE [LARGE SCALE GENOMIC DNA]</scope>
    <source>
        <strain evidence="4 5">Y6</strain>
    </source>
</reference>
<proteinExistence type="predicted"/>
<evidence type="ECO:0000313" key="5">
    <source>
        <dbReference type="Proteomes" id="UP000756387"/>
    </source>
</evidence>
<dbReference type="PANTHER" id="PTHR43003:SF6">
    <property type="entry name" value="DNA GLYCOSYLASE"/>
    <property type="match status" value="1"/>
</dbReference>
<name>A0ABR9RS00_9ACTN</name>
<dbReference type="EMBL" id="JADCSA010000005">
    <property type="protein sequence ID" value="MBE7324344.1"/>
    <property type="molecule type" value="Genomic_DNA"/>
</dbReference>
<dbReference type="SUPFAM" id="SSF48150">
    <property type="entry name" value="DNA-glycosylase"/>
    <property type="match status" value="1"/>
</dbReference>
<keyword evidence="2" id="KW-0234">DNA repair</keyword>
<dbReference type="Proteomes" id="UP000756387">
    <property type="component" value="Unassembled WGS sequence"/>
</dbReference>
<accession>A0ABR9RS00</accession>
<evidence type="ECO:0000256" key="1">
    <source>
        <dbReference type="ARBA" id="ARBA00022763"/>
    </source>
</evidence>
<keyword evidence="1" id="KW-0227">DNA damage</keyword>
<protein>
    <submittedName>
        <fullName evidence="4">DNA-3-methyladenine glycosylase 2 family protein</fullName>
    </submittedName>
</protein>
<keyword evidence="5" id="KW-1185">Reference proteome</keyword>
<feature type="region of interest" description="Disordered" evidence="3">
    <location>
        <begin position="283"/>
        <end position="303"/>
    </location>
</feature>
<sequence length="303" mass="33571">MERTWRPGWPCPVTTVLRQQRRGAGDPTSRFAPDGVWRTARAPSGPATLRVVVLPAGEVRATAWGPGAQWVLDGLPALLGADDDVSTFDPRTEVVREAWRRQPHWRQGRTGLVLESLVPSILEQKVTGQEAFAAFRRLVLRHGEPAPGPGAELGLRVQPTAPTIALLPSWEWLRLGVDQARSATVVRAAQVADSLQRIVEQRPHDLDEALRSVHGIGRWTSAEVTQRVLGDVDAVSYGDYHLATQVGWALGHTRFSDADMEAYLEPWRPHRGRVAHLLRGIGMSRPRRGPRMAPRTHLPTRGH</sequence>